<sequence>MYLINIQNRDILIKDEEPLEYYDVEKGSQLQLHDLTKKTRNICSLGLRFVDLGDGKGFKRTPWSKEALRWRIARRGLCLKGLCQNPQCDANGQQVVMTIGYKVFDVVADSDETTTICSIYKNYVDPITCGFNNCWWKFQGKKKERQDDGKAPIKCSCDWQQADDAYHYFDQQTNPLVTWIQLKIEAVKNM</sequence>
<comment type="caution">
    <text evidence="2">The sequence shown here is derived from an EMBL/GenBank/DDBJ whole genome shotgun (WGS) entry which is preliminary data.</text>
</comment>
<name>A0A819V4U0_9BILA</name>
<accession>A0A819V4U0</accession>
<evidence type="ECO:0000313" key="2">
    <source>
        <dbReference type="EMBL" id="CAF4098052.1"/>
    </source>
</evidence>
<dbReference type="AlphaFoldDB" id="A0A819V4U0"/>
<protein>
    <submittedName>
        <fullName evidence="2">Uncharacterized protein</fullName>
    </submittedName>
</protein>
<dbReference type="Proteomes" id="UP000663864">
    <property type="component" value="Unassembled WGS sequence"/>
</dbReference>
<gene>
    <name evidence="2" type="ORF">JBS370_LOCUS31600</name>
    <name evidence="1" type="ORF">ZHD862_LOCUS36142</name>
</gene>
<proteinExistence type="predicted"/>
<dbReference type="Proteomes" id="UP000663836">
    <property type="component" value="Unassembled WGS sequence"/>
</dbReference>
<reference evidence="2" key="1">
    <citation type="submission" date="2021-02" db="EMBL/GenBank/DDBJ databases">
        <authorList>
            <person name="Nowell W R."/>
        </authorList>
    </citation>
    <scope>NUCLEOTIDE SEQUENCE</scope>
</reference>
<dbReference type="EMBL" id="CAJNOT010005644">
    <property type="protein sequence ID" value="CAF1471252.1"/>
    <property type="molecule type" value="Genomic_DNA"/>
</dbReference>
<evidence type="ECO:0000313" key="3">
    <source>
        <dbReference type="Proteomes" id="UP000663836"/>
    </source>
</evidence>
<organism evidence="2 3">
    <name type="scientific">Rotaria sordida</name>
    <dbReference type="NCBI Taxonomy" id="392033"/>
    <lineage>
        <taxon>Eukaryota</taxon>
        <taxon>Metazoa</taxon>
        <taxon>Spiralia</taxon>
        <taxon>Gnathifera</taxon>
        <taxon>Rotifera</taxon>
        <taxon>Eurotatoria</taxon>
        <taxon>Bdelloidea</taxon>
        <taxon>Philodinida</taxon>
        <taxon>Philodinidae</taxon>
        <taxon>Rotaria</taxon>
    </lineage>
</organism>
<dbReference type="EMBL" id="CAJOBD010007887">
    <property type="protein sequence ID" value="CAF4098052.1"/>
    <property type="molecule type" value="Genomic_DNA"/>
</dbReference>
<evidence type="ECO:0000313" key="1">
    <source>
        <dbReference type="EMBL" id="CAF1471252.1"/>
    </source>
</evidence>